<dbReference type="KEGG" id="prv:G7070_16070"/>
<accession>A0A6G7YA26</accession>
<feature type="transmembrane region" description="Helical" evidence="2">
    <location>
        <begin position="96"/>
        <end position="115"/>
    </location>
</feature>
<evidence type="ECO:0000256" key="2">
    <source>
        <dbReference type="SAM" id="Phobius"/>
    </source>
</evidence>
<dbReference type="Proteomes" id="UP000501058">
    <property type="component" value="Chromosome"/>
</dbReference>
<name>A0A6G7YA26_9ACTN</name>
<dbReference type="AlphaFoldDB" id="A0A6G7YA26"/>
<feature type="transmembrane region" description="Helical" evidence="2">
    <location>
        <begin position="127"/>
        <end position="145"/>
    </location>
</feature>
<feature type="transmembrane region" description="Helical" evidence="2">
    <location>
        <begin position="64"/>
        <end position="84"/>
    </location>
</feature>
<keyword evidence="2" id="KW-0472">Membrane</keyword>
<gene>
    <name evidence="3" type="ORF">G7070_16070</name>
</gene>
<dbReference type="EMBL" id="CP049865">
    <property type="protein sequence ID" value="QIK73498.1"/>
    <property type="molecule type" value="Genomic_DNA"/>
</dbReference>
<feature type="transmembrane region" description="Helical" evidence="2">
    <location>
        <begin position="157"/>
        <end position="177"/>
    </location>
</feature>
<feature type="region of interest" description="Disordered" evidence="1">
    <location>
        <begin position="220"/>
        <end position="243"/>
    </location>
</feature>
<evidence type="ECO:0000313" key="3">
    <source>
        <dbReference type="EMBL" id="QIK73498.1"/>
    </source>
</evidence>
<feature type="transmembrane region" description="Helical" evidence="2">
    <location>
        <begin position="6"/>
        <end position="24"/>
    </location>
</feature>
<feature type="transmembrane region" description="Helical" evidence="2">
    <location>
        <begin position="197"/>
        <end position="217"/>
    </location>
</feature>
<keyword evidence="2" id="KW-1133">Transmembrane helix</keyword>
<dbReference type="RefSeq" id="WP_166234567.1">
    <property type="nucleotide sequence ID" value="NZ_CP049865.1"/>
</dbReference>
<evidence type="ECO:0000256" key="1">
    <source>
        <dbReference type="SAM" id="MobiDB-lite"/>
    </source>
</evidence>
<organism evidence="3 4">
    <name type="scientific">Propioniciclava coleopterorum</name>
    <dbReference type="NCBI Taxonomy" id="2714937"/>
    <lineage>
        <taxon>Bacteria</taxon>
        <taxon>Bacillati</taxon>
        <taxon>Actinomycetota</taxon>
        <taxon>Actinomycetes</taxon>
        <taxon>Propionibacteriales</taxon>
        <taxon>Propionibacteriaceae</taxon>
        <taxon>Propioniciclava</taxon>
    </lineage>
</organism>
<proteinExistence type="predicted"/>
<reference evidence="3 4" key="1">
    <citation type="submission" date="2020-03" db="EMBL/GenBank/DDBJ databases">
        <title>Propioniciclava sp. nov., isolated from Hydrophilus acuminatus.</title>
        <authorList>
            <person name="Hyun D.-W."/>
            <person name="Bae J.-W."/>
        </authorList>
    </citation>
    <scope>NUCLEOTIDE SEQUENCE [LARGE SCALE GENOMIC DNA]</scope>
    <source>
        <strain evidence="3 4">HDW11</strain>
    </source>
</reference>
<protein>
    <recommendedName>
        <fullName evidence="5">DUF998 domain-containing protein</fullName>
    </recommendedName>
</protein>
<keyword evidence="2" id="KW-0812">Transmembrane</keyword>
<evidence type="ECO:0008006" key="5">
    <source>
        <dbReference type="Google" id="ProtNLM"/>
    </source>
</evidence>
<keyword evidence="4" id="KW-1185">Reference proteome</keyword>
<sequence length="243" mass="25240">MRGLRIVGRVAGVALMLAGAIMCLRIGGAAPHQPEYWYSGGACNLAMCGELVDTPAWVAAWEPWAFGLGVFLAGQFLLVGTSPAPPRPDTTPAQDVARAALAGAVVFVTAGVWHWSVEMFGALSGGYHTGVFLTLAASVPLWLVLFRWVPGQASTEVRIVTLAAAHLYGLVMVVPLLSRAFAHLGTAPRLDHGSPAFTLAALAGAAASLIGAVVSRWRGGPEPAGRGTEPRAGQRTRPAGRST</sequence>
<evidence type="ECO:0000313" key="4">
    <source>
        <dbReference type="Proteomes" id="UP000501058"/>
    </source>
</evidence>